<dbReference type="AlphaFoldDB" id="A0A6A0AWT8"/>
<keyword evidence="2" id="KW-1185">Reference proteome</keyword>
<dbReference type="EMBL" id="BLLG01000007">
    <property type="protein sequence ID" value="GFH36823.1"/>
    <property type="molecule type" value="Genomic_DNA"/>
</dbReference>
<dbReference type="RefSeq" id="WP_173264660.1">
    <property type="nucleotide sequence ID" value="NZ_BLLG01000007.1"/>
</dbReference>
<evidence type="ECO:0000313" key="1">
    <source>
        <dbReference type="EMBL" id="GFH36823.1"/>
    </source>
</evidence>
<protein>
    <submittedName>
        <fullName evidence="1">Uncharacterized protein</fullName>
    </submittedName>
</protein>
<gene>
    <name evidence="1" type="ORF">SCWH03_30560</name>
</gene>
<dbReference type="Proteomes" id="UP000484988">
    <property type="component" value="Unassembled WGS sequence"/>
</dbReference>
<dbReference type="InterPro" id="IPR046300">
    <property type="entry name" value="DUF6415"/>
</dbReference>
<reference evidence="1 2" key="1">
    <citation type="submission" date="2020-02" db="EMBL/GenBank/DDBJ databases">
        <title>Whole Genome Shotgun Sequence of Streptomyces sp. strain CWH03.</title>
        <authorList>
            <person name="Dohra H."/>
            <person name="Kodani S."/>
            <person name="Yamamura H."/>
        </authorList>
    </citation>
    <scope>NUCLEOTIDE SEQUENCE [LARGE SCALE GENOMIC DNA]</scope>
    <source>
        <strain evidence="1 2">CWH03</strain>
    </source>
</reference>
<proteinExistence type="predicted"/>
<organism evidence="1 2">
    <name type="scientific">Streptomyces pacificus</name>
    <dbReference type="NCBI Taxonomy" id="2705029"/>
    <lineage>
        <taxon>Bacteria</taxon>
        <taxon>Bacillati</taxon>
        <taxon>Actinomycetota</taxon>
        <taxon>Actinomycetes</taxon>
        <taxon>Kitasatosporales</taxon>
        <taxon>Streptomycetaceae</taxon>
        <taxon>Streptomyces</taxon>
    </lineage>
</organism>
<accession>A0A6A0AWT8</accession>
<evidence type="ECO:0000313" key="2">
    <source>
        <dbReference type="Proteomes" id="UP000484988"/>
    </source>
</evidence>
<dbReference type="Pfam" id="PF19979">
    <property type="entry name" value="DUF6415"/>
    <property type="match status" value="1"/>
</dbReference>
<name>A0A6A0AWT8_9ACTN</name>
<sequence>MSTGRKVPTAVDMARDSNLAVTLADYGTPTGPTADELRKRLRGYIGLLAEPAGRYAEALADSRAKGIAQSTVEHAQRVAADRGGNPEANLRLLGKSVALLLRYASDHQRRQAQ</sequence>
<comment type="caution">
    <text evidence="1">The sequence shown here is derived from an EMBL/GenBank/DDBJ whole genome shotgun (WGS) entry which is preliminary data.</text>
</comment>